<dbReference type="AlphaFoldDB" id="A0A6G4MVN2"/>
<gene>
    <name evidence="1" type="ORF">G5635_22940</name>
</gene>
<organism evidence="1">
    <name type="scientific">Enterobacter hormaechei</name>
    <dbReference type="NCBI Taxonomy" id="158836"/>
    <lineage>
        <taxon>Bacteria</taxon>
        <taxon>Pseudomonadati</taxon>
        <taxon>Pseudomonadota</taxon>
        <taxon>Gammaproteobacteria</taxon>
        <taxon>Enterobacterales</taxon>
        <taxon>Enterobacteriaceae</taxon>
        <taxon>Enterobacter</taxon>
        <taxon>Enterobacter cloacae complex</taxon>
    </lineage>
</organism>
<reference evidence="1" key="1">
    <citation type="submission" date="2020-02" db="EMBL/GenBank/DDBJ databases">
        <title>WGS of Carbapenem-Resistant Enterobacteriaceae.</title>
        <authorList>
            <person name="Tokajian S."/>
            <person name="El Chaar M."/>
            <person name="El Khoury M."/>
        </authorList>
    </citation>
    <scope>NUCLEOTIDE SEQUENCE</scope>
    <source>
        <strain evidence="1">EHM_71</strain>
    </source>
</reference>
<comment type="caution">
    <text evidence="1">The sequence shown here is derived from an EMBL/GenBank/DDBJ whole genome shotgun (WGS) entry which is preliminary data.</text>
</comment>
<proteinExistence type="predicted"/>
<dbReference type="EMBL" id="JAAJRM010000101">
    <property type="protein sequence ID" value="NGF45240.1"/>
    <property type="molecule type" value="Genomic_DNA"/>
</dbReference>
<protein>
    <submittedName>
        <fullName evidence="1">Uncharacterized protein</fullName>
    </submittedName>
</protein>
<name>A0A6G4MVN2_9ENTR</name>
<accession>A0A6G4MVN2</accession>
<feature type="non-terminal residue" evidence="1">
    <location>
        <position position="1"/>
    </location>
</feature>
<feature type="non-terminal residue" evidence="1">
    <location>
        <position position="133"/>
    </location>
</feature>
<sequence length="133" mass="14869">NTLWLLRYRPDEIPFLRDNLGVPEVTLRRFLKMPEGAAPDGSGVPVLAVFRVKNGTLARILKFTLGPLELWALNSSPKDSALRRALTQEVGSLRARQILAEHFPRGSATSLIEHRARTHDSENVIHELAAELI</sequence>
<evidence type="ECO:0000313" key="1">
    <source>
        <dbReference type="EMBL" id="NGF45240.1"/>
    </source>
</evidence>